<dbReference type="PRINTS" id="PR00109">
    <property type="entry name" value="TYRKINASE"/>
</dbReference>
<dbReference type="EC" id="2.7.10.2" evidence="1"/>
<dbReference type="Pfam" id="PF07714">
    <property type="entry name" value="PK_Tyr_Ser-Thr"/>
    <property type="match status" value="1"/>
</dbReference>
<dbReference type="InterPro" id="IPR001452">
    <property type="entry name" value="SH3_domain"/>
</dbReference>
<dbReference type="GO" id="GO:0004715">
    <property type="term" value="F:non-membrane spanning protein tyrosine kinase activity"/>
    <property type="evidence" value="ECO:0007669"/>
    <property type="project" value="UniProtKB-EC"/>
</dbReference>
<evidence type="ECO:0000256" key="7">
    <source>
        <dbReference type="ARBA" id="ARBA00022999"/>
    </source>
</evidence>
<keyword evidence="4 11" id="KW-0547">Nucleotide-binding</keyword>
<dbReference type="GO" id="GO:0030036">
    <property type="term" value="P:actin cytoskeleton organization"/>
    <property type="evidence" value="ECO:0007669"/>
    <property type="project" value="UniProtKB-ARBA"/>
</dbReference>
<comment type="catalytic activity">
    <reaction evidence="9">
        <text>L-tyrosyl-[protein] + ATP = O-phospho-L-tyrosyl-[protein] + ADP + H(+)</text>
        <dbReference type="Rhea" id="RHEA:10596"/>
        <dbReference type="Rhea" id="RHEA-COMP:10136"/>
        <dbReference type="Rhea" id="RHEA-COMP:20101"/>
        <dbReference type="ChEBI" id="CHEBI:15378"/>
        <dbReference type="ChEBI" id="CHEBI:30616"/>
        <dbReference type="ChEBI" id="CHEBI:46858"/>
        <dbReference type="ChEBI" id="CHEBI:61978"/>
        <dbReference type="ChEBI" id="CHEBI:456216"/>
        <dbReference type="EC" id="2.7.10.2"/>
    </reaction>
</comment>
<protein>
    <recommendedName>
        <fullName evidence="1">non-specific protein-tyrosine kinase</fullName>
        <ecNumber evidence="1">2.7.10.2</ecNumber>
    </recommendedName>
</protein>
<dbReference type="SMART" id="SM00326">
    <property type="entry name" value="SH3"/>
    <property type="match status" value="1"/>
</dbReference>
<dbReference type="AlphaFoldDB" id="A0A1Y3BAY8"/>
<keyword evidence="16" id="KW-1185">Reference proteome</keyword>
<evidence type="ECO:0000313" key="16">
    <source>
        <dbReference type="Proteomes" id="UP000194236"/>
    </source>
</evidence>
<dbReference type="GO" id="GO:0007435">
    <property type="term" value="P:salivary gland morphogenesis"/>
    <property type="evidence" value="ECO:0007669"/>
    <property type="project" value="UniProtKB-ARBA"/>
</dbReference>
<dbReference type="SMART" id="SM00219">
    <property type="entry name" value="TyrKc"/>
    <property type="match status" value="1"/>
</dbReference>
<dbReference type="GO" id="GO:0005524">
    <property type="term" value="F:ATP binding"/>
    <property type="evidence" value="ECO:0007669"/>
    <property type="project" value="UniProtKB-UniRule"/>
</dbReference>
<keyword evidence="8" id="KW-0829">Tyrosine-protein kinase</keyword>
<feature type="compositionally biased region" description="Polar residues" evidence="12">
    <location>
        <begin position="223"/>
        <end position="241"/>
    </location>
</feature>
<dbReference type="PANTHER" id="PTHR24418">
    <property type="entry name" value="TYROSINE-PROTEIN KINASE"/>
    <property type="match status" value="1"/>
</dbReference>
<evidence type="ECO:0000256" key="4">
    <source>
        <dbReference type="ARBA" id="ARBA00022741"/>
    </source>
</evidence>
<dbReference type="SUPFAM" id="SSF50044">
    <property type="entry name" value="SH3-domain"/>
    <property type="match status" value="1"/>
</dbReference>
<evidence type="ECO:0000256" key="12">
    <source>
        <dbReference type="SAM" id="MobiDB-lite"/>
    </source>
</evidence>
<dbReference type="PROSITE" id="PS00107">
    <property type="entry name" value="PROTEIN_KINASE_ATP"/>
    <property type="match status" value="1"/>
</dbReference>
<evidence type="ECO:0000256" key="10">
    <source>
        <dbReference type="PROSITE-ProRule" id="PRU00192"/>
    </source>
</evidence>
<gene>
    <name evidence="15" type="ORF">BLA29_002425</name>
</gene>
<dbReference type="Gene3D" id="1.10.510.10">
    <property type="entry name" value="Transferase(Phosphotransferase) domain 1"/>
    <property type="match status" value="1"/>
</dbReference>
<dbReference type="InterPro" id="IPR011009">
    <property type="entry name" value="Kinase-like_dom_sf"/>
</dbReference>
<dbReference type="OrthoDB" id="28230at2759"/>
<evidence type="ECO:0000256" key="3">
    <source>
        <dbReference type="ARBA" id="ARBA00022679"/>
    </source>
</evidence>
<evidence type="ECO:0000256" key="11">
    <source>
        <dbReference type="PROSITE-ProRule" id="PRU10141"/>
    </source>
</evidence>
<dbReference type="InterPro" id="IPR017441">
    <property type="entry name" value="Protein_kinase_ATP_BS"/>
</dbReference>
<evidence type="ECO:0000256" key="8">
    <source>
        <dbReference type="ARBA" id="ARBA00023137"/>
    </source>
</evidence>
<keyword evidence="6 11" id="KW-0067">ATP-binding</keyword>
<organism evidence="15 16">
    <name type="scientific">Euroglyphus maynei</name>
    <name type="common">Mayne's house dust mite</name>
    <dbReference type="NCBI Taxonomy" id="6958"/>
    <lineage>
        <taxon>Eukaryota</taxon>
        <taxon>Metazoa</taxon>
        <taxon>Ecdysozoa</taxon>
        <taxon>Arthropoda</taxon>
        <taxon>Chelicerata</taxon>
        <taxon>Arachnida</taxon>
        <taxon>Acari</taxon>
        <taxon>Acariformes</taxon>
        <taxon>Sarcoptiformes</taxon>
        <taxon>Astigmata</taxon>
        <taxon>Psoroptidia</taxon>
        <taxon>Analgoidea</taxon>
        <taxon>Pyroglyphidae</taxon>
        <taxon>Pyroglyphinae</taxon>
        <taxon>Euroglyphus</taxon>
    </lineage>
</organism>
<sequence length="524" mass="60713">MIAKHNYYPVNDDTDLALIKGEQYEILDSSGVWWMARDSKGQIGLVPHNYLKRMERKLRNKHRINLSAEPDDYLDMLDSYYRNDINVNPVNDGNIEKTSSKCLPAPNQMVSPNESCFHYSNSYGFSPSIVKQPNNYYVNPDSTQLQLNHDDNDDDTVVHFLREEEKFASVELLIEHYRKYRGHLISKLTQVPCRANFIWQKSSMILQHQERVKSMLNNGCMPSPSNHHSNDTHPQSQFNNDDLTRDKSWEIKVSDLQLLEELGAGQFGVVRHGKWKGKYDVAVKLMKEGTMSERDFIEEAKVMTKLQHPNLVKLHGICIEHRPICIVAEFMKHSSLLSFLRKNEQKILDSPQRIRFLLNMCIQVASGMAYLESHYYIHRDLAARNCLVGHANTVKVADFGLTRYVIDDEYTSSGGTKFPIRWAPPELQIRCLGLWHIDLGLGKLPYGKLTNAEVVEKIREGYRLDKPKQWCPAELMQVMKMCWQEAPEKRPSFQKIEQWLLRLKERDLDGQIVSMDCADLASRN</sequence>
<dbReference type="Proteomes" id="UP000194236">
    <property type="component" value="Unassembled WGS sequence"/>
</dbReference>
<name>A0A1Y3BAY8_EURMA</name>
<dbReference type="InterPro" id="IPR008266">
    <property type="entry name" value="Tyr_kinase_AS"/>
</dbReference>
<dbReference type="PROSITE" id="PS00109">
    <property type="entry name" value="PROTEIN_KINASE_TYR"/>
    <property type="match status" value="1"/>
</dbReference>
<dbReference type="SUPFAM" id="SSF56112">
    <property type="entry name" value="Protein kinase-like (PK-like)"/>
    <property type="match status" value="1"/>
</dbReference>
<accession>A0A1Y3BAY8</accession>
<evidence type="ECO:0000259" key="14">
    <source>
        <dbReference type="PROSITE" id="PS50011"/>
    </source>
</evidence>
<evidence type="ECO:0000256" key="2">
    <source>
        <dbReference type="ARBA" id="ARBA00022443"/>
    </source>
</evidence>
<feature type="binding site" evidence="11">
    <location>
        <position position="284"/>
    </location>
    <ligand>
        <name>ATP</name>
        <dbReference type="ChEBI" id="CHEBI:30616"/>
    </ligand>
</feature>
<dbReference type="PROSITE" id="PS50002">
    <property type="entry name" value="SH3"/>
    <property type="match status" value="1"/>
</dbReference>
<dbReference type="EMBL" id="MUJZ01034568">
    <property type="protein sequence ID" value="OTF77053.1"/>
    <property type="molecule type" value="Genomic_DNA"/>
</dbReference>
<reference evidence="15 16" key="1">
    <citation type="submission" date="2017-03" db="EMBL/GenBank/DDBJ databases">
        <title>Genome Survey of Euroglyphus maynei.</title>
        <authorList>
            <person name="Arlian L.G."/>
            <person name="Morgan M.S."/>
            <person name="Rider S.D."/>
        </authorList>
    </citation>
    <scope>NUCLEOTIDE SEQUENCE [LARGE SCALE GENOMIC DNA]</scope>
    <source>
        <strain evidence="15">Arlian Lab</strain>
        <tissue evidence="15">Whole body</tissue>
    </source>
</reference>
<keyword evidence="3" id="KW-0808">Transferase</keyword>
<dbReference type="PROSITE" id="PS50011">
    <property type="entry name" value="PROTEIN_KINASE_DOM"/>
    <property type="match status" value="1"/>
</dbReference>
<dbReference type="InterPro" id="IPR050198">
    <property type="entry name" value="Non-receptor_tyrosine_kinases"/>
</dbReference>
<feature type="domain" description="SH3" evidence="13">
    <location>
        <begin position="1"/>
        <end position="56"/>
    </location>
</feature>
<evidence type="ECO:0000313" key="15">
    <source>
        <dbReference type="EMBL" id="OTF77053.1"/>
    </source>
</evidence>
<evidence type="ECO:0000259" key="13">
    <source>
        <dbReference type="PROSITE" id="PS50002"/>
    </source>
</evidence>
<dbReference type="Pfam" id="PF00018">
    <property type="entry name" value="SH3_1"/>
    <property type="match status" value="1"/>
</dbReference>
<proteinExistence type="predicted"/>
<evidence type="ECO:0000256" key="5">
    <source>
        <dbReference type="ARBA" id="ARBA00022777"/>
    </source>
</evidence>
<evidence type="ECO:0000256" key="9">
    <source>
        <dbReference type="ARBA" id="ARBA00051245"/>
    </source>
</evidence>
<comment type="caution">
    <text evidence="15">The sequence shown here is derived from an EMBL/GenBank/DDBJ whole genome shotgun (WGS) entry which is preliminary data.</text>
</comment>
<dbReference type="InterPro" id="IPR001245">
    <property type="entry name" value="Ser-Thr/Tyr_kinase_cat_dom"/>
</dbReference>
<keyword evidence="2 10" id="KW-0728">SH3 domain</keyword>
<dbReference type="InterPro" id="IPR000719">
    <property type="entry name" value="Prot_kinase_dom"/>
</dbReference>
<keyword evidence="7" id="KW-0727">SH2 domain</keyword>
<dbReference type="InterPro" id="IPR020635">
    <property type="entry name" value="Tyr_kinase_cat_dom"/>
</dbReference>
<keyword evidence="5 15" id="KW-0418">Kinase</keyword>
<feature type="region of interest" description="Disordered" evidence="12">
    <location>
        <begin position="219"/>
        <end position="241"/>
    </location>
</feature>
<dbReference type="GO" id="GO:0002009">
    <property type="term" value="P:morphogenesis of an epithelium"/>
    <property type="evidence" value="ECO:0007669"/>
    <property type="project" value="UniProtKB-ARBA"/>
</dbReference>
<evidence type="ECO:0000256" key="1">
    <source>
        <dbReference type="ARBA" id="ARBA00011903"/>
    </source>
</evidence>
<dbReference type="InterPro" id="IPR036028">
    <property type="entry name" value="SH3-like_dom_sf"/>
</dbReference>
<evidence type="ECO:0000256" key="6">
    <source>
        <dbReference type="ARBA" id="ARBA00022840"/>
    </source>
</evidence>
<feature type="domain" description="Protein kinase" evidence="14">
    <location>
        <begin position="256"/>
        <end position="500"/>
    </location>
</feature>
<dbReference type="Gene3D" id="2.30.30.40">
    <property type="entry name" value="SH3 Domains"/>
    <property type="match status" value="1"/>
</dbReference>
<dbReference type="FunFam" id="3.30.200.20:FF:000053">
    <property type="entry name" value="Tyrosine-protein kinase"/>
    <property type="match status" value="1"/>
</dbReference>